<comment type="subunit">
    <text evidence="6">Consists of a catalytic RNA component (M1 or rnpB) and a protein subunit.</text>
</comment>
<dbReference type="EMBL" id="FMWO01000049">
    <property type="protein sequence ID" value="SCZ85802.1"/>
    <property type="molecule type" value="Genomic_DNA"/>
</dbReference>
<evidence type="ECO:0000256" key="6">
    <source>
        <dbReference type="HAMAP-Rule" id="MF_00227"/>
    </source>
</evidence>
<evidence type="ECO:0000256" key="5">
    <source>
        <dbReference type="ARBA" id="ARBA00022884"/>
    </source>
</evidence>
<dbReference type="InterPro" id="IPR020568">
    <property type="entry name" value="Ribosomal_Su5_D2-typ_SF"/>
</dbReference>
<dbReference type="Proteomes" id="UP000198729">
    <property type="component" value="Unassembled WGS sequence"/>
</dbReference>
<evidence type="ECO:0000313" key="8">
    <source>
        <dbReference type="EMBL" id="SCZ85802.1"/>
    </source>
</evidence>
<accession>A0A1G5SFB1</accession>
<dbReference type="GO" id="GO:0000049">
    <property type="term" value="F:tRNA binding"/>
    <property type="evidence" value="ECO:0007669"/>
    <property type="project" value="UniProtKB-UniRule"/>
</dbReference>
<comment type="similarity">
    <text evidence="6">Belongs to the RnpA family.</text>
</comment>
<dbReference type="SUPFAM" id="SSF54211">
    <property type="entry name" value="Ribosomal protein S5 domain 2-like"/>
    <property type="match status" value="1"/>
</dbReference>
<dbReference type="EC" id="3.1.26.5" evidence="6 7"/>
<keyword evidence="3 6" id="KW-0255">Endonuclease</keyword>
<dbReference type="STRING" id="51642.NSMM_410037"/>
<dbReference type="GO" id="GO:0030677">
    <property type="term" value="C:ribonuclease P complex"/>
    <property type="evidence" value="ECO:0007669"/>
    <property type="project" value="TreeGrafter"/>
</dbReference>
<dbReference type="GO" id="GO:0001682">
    <property type="term" value="P:tRNA 5'-leader removal"/>
    <property type="evidence" value="ECO:0007669"/>
    <property type="project" value="UniProtKB-UniRule"/>
</dbReference>
<reference evidence="8 9" key="1">
    <citation type="submission" date="2016-10" db="EMBL/GenBank/DDBJ databases">
        <authorList>
            <person name="de Groot N.N."/>
        </authorList>
    </citation>
    <scope>NUCLEOTIDE SEQUENCE [LARGE SCALE GENOMIC DNA]</scope>
    <source>
        <strain evidence="8">1</strain>
    </source>
</reference>
<dbReference type="Gene3D" id="3.30.230.10">
    <property type="match status" value="1"/>
</dbReference>
<evidence type="ECO:0000256" key="3">
    <source>
        <dbReference type="ARBA" id="ARBA00022759"/>
    </source>
</evidence>
<organism evidence="8 9">
    <name type="scientific">Nitrosomonas mobilis</name>
    <dbReference type="NCBI Taxonomy" id="51642"/>
    <lineage>
        <taxon>Bacteria</taxon>
        <taxon>Pseudomonadati</taxon>
        <taxon>Pseudomonadota</taxon>
        <taxon>Betaproteobacteria</taxon>
        <taxon>Nitrosomonadales</taxon>
        <taxon>Nitrosomonadaceae</taxon>
        <taxon>Nitrosomonas</taxon>
    </lineage>
</organism>
<keyword evidence="2 6" id="KW-0540">Nuclease</keyword>
<dbReference type="GO" id="GO:0004526">
    <property type="term" value="F:ribonuclease P activity"/>
    <property type="evidence" value="ECO:0007669"/>
    <property type="project" value="UniProtKB-UniRule"/>
</dbReference>
<dbReference type="AlphaFoldDB" id="A0A1G5SFB1"/>
<evidence type="ECO:0000256" key="4">
    <source>
        <dbReference type="ARBA" id="ARBA00022801"/>
    </source>
</evidence>
<dbReference type="HAMAP" id="MF_00227">
    <property type="entry name" value="RNase_P"/>
    <property type="match status" value="1"/>
</dbReference>
<dbReference type="PANTHER" id="PTHR33992">
    <property type="entry name" value="RIBONUCLEASE P PROTEIN COMPONENT"/>
    <property type="match status" value="1"/>
</dbReference>
<evidence type="ECO:0000313" key="9">
    <source>
        <dbReference type="Proteomes" id="UP000198729"/>
    </source>
</evidence>
<dbReference type="GO" id="GO:0042781">
    <property type="term" value="F:3'-tRNA processing endoribonuclease activity"/>
    <property type="evidence" value="ECO:0007669"/>
    <property type="project" value="TreeGrafter"/>
</dbReference>
<sequence>MLLTIKTLPALRKLTRSQRLQQAEEFRSVLQNRVTFTGNYLRLHIKPNHSDFARLGLIVAKRIEHKAVRRNRIKRIVRETFRLQQQTISGLDCVIQLRNPVDTSTNYVSLRPEALMLLARAEGYLQKYAAITD</sequence>
<proteinExistence type="inferred from homology"/>
<dbReference type="Pfam" id="PF00825">
    <property type="entry name" value="Ribonuclease_P"/>
    <property type="match status" value="1"/>
</dbReference>
<keyword evidence="9" id="KW-1185">Reference proteome</keyword>
<name>A0A1G5SFB1_9PROT</name>
<comment type="function">
    <text evidence="6">RNaseP catalyzes the removal of the 5'-leader sequence from pre-tRNA to produce the mature 5'-terminus. It can also cleave other RNA substrates such as 4.5S RNA. The protein component plays an auxiliary but essential role in vivo by binding to the 5'-leader sequence and broadening the substrate specificity of the ribozyme.</text>
</comment>
<evidence type="ECO:0000256" key="1">
    <source>
        <dbReference type="ARBA" id="ARBA00022694"/>
    </source>
</evidence>
<dbReference type="InterPro" id="IPR000100">
    <property type="entry name" value="RNase_P"/>
</dbReference>
<keyword evidence="4 6" id="KW-0378">Hydrolase</keyword>
<dbReference type="InterPro" id="IPR014721">
    <property type="entry name" value="Ribsml_uS5_D2-typ_fold_subgr"/>
</dbReference>
<keyword evidence="1 6" id="KW-0819">tRNA processing</keyword>
<keyword evidence="5 6" id="KW-0694">RNA-binding</keyword>
<dbReference type="RefSeq" id="WP_281200903.1">
    <property type="nucleotide sequence ID" value="NZ_FMWO01000049.1"/>
</dbReference>
<dbReference type="NCBIfam" id="TIGR00188">
    <property type="entry name" value="rnpA"/>
    <property type="match status" value="1"/>
</dbReference>
<evidence type="ECO:0000256" key="2">
    <source>
        <dbReference type="ARBA" id="ARBA00022722"/>
    </source>
</evidence>
<comment type="catalytic activity">
    <reaction evidence="6">
        <text>Endonucleolytic cleavage of RNA, removing 5'-extranucleotides from tRNA precursor.</text>
        <dbReference type="EC" id="3.1.26.5"/>
    </reaction>
</comment>
<dbReference type="PANTHER" id="PTHR33992:SF1">
    <property type="entry name" value="RIBONUCLEASE P PROTEIN COMPONENT"/>
    <property type="match status" value="1"/>
</dbReference>
<evidence type="ECO:0000256" key="7">
    <source>
        <dbReference type="NCBIfam" id="TIGR00188"/>
    </source>
</evidence>
<gene>
    <name evidence="6 8" type="primary">rnpA</name>
    <name evidence="8" type="ORF">NSMM_410037</name>
</gene>
<protein>
    <recommendedName>
        <fullName evidence="6 7">Ribonuclease P protein component</fullName>
        <shortName evidence="6">RNase P protein</shortName>
        <shortName evidence="6">RNaseP protein</shortName>
        <ecNumber evidence="6 7">3.1.26.5</ecNumber>
    </recommendedName>
    <alternativeName>
        <fullName evidence="6">Protein C5</fullName>
    </alternativeName>
</protein>